<comment type="catalytic activity">
    <reaction evidence="12">
        <text>ATP + H2O = ADP + phosphate + H(+)</text>
        <dbReference type="Rhea" id="RHEA:13065"/>
        <dbReference type="ChEBI" id="CHEBI:15377"/>
        <dbReference type="ChEBI" id="CHEBI:15378"/>
        <dbReference type="ChEBI" id="CHEBI:30616"/>
        <dbReference type="ChEBI" id="CHEBI:43474"/>
        <dbReference type="ChEBI" id="CHEBI:456216"/>
    </reaction>
</comment>
<organism evidence="18 19">
    <name type="scientific">Opisthorchis viverrini</name>
    <name type="common">Southeast Asian liver fluke</name>
    <dbReference type="NCBI Taxonomy" id="6198"/>
    <lineage>
        <taxon>Eukaryota</taxon>
        <taxon>Metazoa</taxon>
        <taxon>Spiralia</taxon>
        <taxon>Lophotrochozoa</taxon>
        <taxon>Platyhelminthes</taxon>
        <taxon>Trematoda</taxon>
        <taxon>Digenea</taxon>
        <taxon>Opisthorchiida</taxon>
        <taxon>Opisthorchiata</taxon>
        <taxon>Opisthorchiidae</taxon>
        <taxon>Opisthorchis</taxon>
    </lineage>
</organism>
<evidence type="ECO:0000256" key="8">
    <source>
        <dbReference type="ARBA" id="ARBA00023235"/>
    </source>
</evidence>
<dbReference type="GO" id="GO:0005694">
    <property type="term" value="C:chromosome"/>
    <property type="evidence" value="ECO:0007669"/>
    <property type="project" value="TreeGrafter"/>
</dbReference>
<feature type="domain" description="Helicase C-terminal" evidence="17">
    <location>
        <begin position="699"/>
        <end position="872"/>
    </location>
</feature>
<dbReference type="Pfam" id="PF00270">
    <property type="entry name" value="DEAD"/>
    <property type="match status" value="1"/>
</dbReference>
<dbReference type="GO" id="GO:0000724">
    <property type="term" value="P:double-strand break repair via homologous recombination"/>
    <property type="evidence" value="ECO:0007669"/>
    <property type="project" value="TreeGrafter"/>
</dbReference>
<dbReference type="CTD" id="20314800"/>
<dbReference type="AlphaFoldDB" id="A0A075A2A2"/>
<keyword evidence="19" id="KW-1185">Reference proteome</keyword>
<dbReference type="GO" id="GO:0008270">
    <property type="term" value="F:zinc ion binding"/>
    <property type="evidence" value="ECO:0007669"/>
    <property type="project" value="UniProtKB-KW"/>
</dbReference>
<dbReference type="FunFam" id="3.40.50.300:FF:000772">
    <property type="entry name" value="ATP-dependent DNA helicase Q4"/>
    <property type="match status" value="1"/>
</dbReference>
<dbReference type="GO" id="GO:0016787">
    <property type="term" value="F:hydrolase activity"/>
    <property type="evidence" value="ECO:0007669"/>
    <property type="project" value="UniProtKB-KW"/>
</dbReference>
<dbReference type="InterPro" id="IPR001878">
    <property type="entry name" value="Znf_CCHC"/>
</dbReference>
<dbReference type="EC" id="5.6.2.4" evidence="11"/>
<dbReference type="EMBL" id="KL596624">
    <property type="protein sequence ID" value="KER33496.1"/>
    <property type="molecule type" value="Genomic_DNA"/>
</dbReference>
<evidence type="ECO:0000256" key="2">
    <source>
        <dbReference type="ARBA" id="ARBA00005446"/>
    </source>
</evidence>
<comment type="similarity">
    <text evidence="2">Belongs to the helicase family. RecQ subfamily.</text>
</comment>
<gene>
    <name evidence="18" type="ORF">T265_00612</name>
</gene>
<dbReference type="SMART" id="SM00343">
    <property type="entry name" value="ZnF_C2HC"/>
    <property type="match status" value="1"/>
</dbReference>
<evidence type="ECO:0000256" key="9">
    <source>
        <dbReference type="ARBA" id="ARBA00023242"/>
    </source>
</evidence>
<dbReference type="SUPFAM" id="SSF52540">
    <property type="entry name" value="P-loop containing nucleoside triphosphate hydrolases"/>
    <property type="match status" value="1"/>
</dbReference>
<dbReference type="NCBIfam" id="TIGR00614">
    <property type="entry name" value="recQ_fam"/>
    <property type="match status" value="1"/>
</dbReference>
<keyword evidence="13" id="KW-0479">Metal-binding</keyword>
<evidence type="ECO:0000256" key="14">
    <source>
        <dbReference type="SAM" id="MobiDB-lite"/>
    </source>
</evidence>
<evidence type="ECO:0000256" key="10">
    <source>
        <dbReference type="ARBA" id="ARBA00034617"/>
    </source>
</evidence>
<dbReference type="SMART" id="SM00490">
    <property type="entry name" value="HELICc"/>
    <property type="match status" value="1"/>
</dbReference>
<feature type="region of interest" description="Disordered" evidence="14">
    <location>
        <begin position="292"/>
        <end position="323"/>
    </location>
</feature>
<dbReference type="Proteomes" id="UP000054324">
    <property type="component" value="Unassembled WGS sequence"/>
</dbReference>
<dbReference type="PANTHER" id="PTHR13710">
    <property type="entry name" value="DNA HELICASE RECQ FAMILY MEMBER"/>
    <property type="match status" value="1"/>
</dbReference>
<dbReference type="GO" id="GO:0005634">
    <property type="term" value="C:nucleus"/>
    <property type="evidence" value="ECO:0007669"/>
    <property type="project" value="UniProtKB-SubCell"/>
</dbReference>
<keyword evidence="3" id="KW-0547">Nucleotide-binding</keyword>
<evidence type="ECO:0000313" key="19">
    <source>
        <dbReference type="Proteomes" id="UP000054324"/>
    </source>
</evidence>
<accession>A0A075A2A2</accession>
<keyword evidence="8" id="KW-0413">Isomerase</keyword>
<keyword evidence="9" id="KW-0539">Nucleus</keyword>
<dbReference type="InterPro" id="IPR014001">
    <property type="entry name" value="Helicase_ATP-bd"/>
</dbReference>
<dbReference type="GO" id="GO:0003677">
    <property type="term" value="F:DNA binding"/>
    <property type="evidence" value="ECO:0007669"/>
    <property type="project" value="UniProtKB-KW"/>
</dbReference>
<evidence type="ECO:0000259" key="17">
    <source>
        <dbReference type="PROSITE" id="PS51194"/>
    </source>
</evidence>
<evidence type="ECO:0000259" key="16">
    <source>
        <dbReference type="PROSITE" id="PS51192"/>
    </source>
</evidence>
<feature type="region of interest" description="Disordered" evidence="14">
    <location>
        <begin position="1116"/>
        <end position="1135"/>
    </location>
</feature>
<evidence type="ECO:0000313" key="18">
    <source>
        <dbReference type="EMBL" id="KER33496.1"/>
    </source>
</evidence>
<dbReference type="OrthoDB" id="10261556at2759"/>
<dbReference type="PROSITE" id="PS51194">
    <property type="entry name" value="HELICASE_CTER"/>
    <property type="match status" value="1"/>
</dbReference>
<keyword evidence="7" id="KW-0238">DNA-binding</keyword>
<dbReference type="Pfam" id="PF00271">
    <property type="entry name" value="Helicase_C"/>
    <property type="match status" value="1"/>
</dbReference>
<feature type="domain" description="CCHC-type" evidence="15">
    <location>
        <begin position="373"/>
        <end position="387"/>
    </location>
</feature>
<keyword evidence="13" id="KW-0862">Zinc</keyword>
<keyword evidence="5" id="KW-0347">Helicase</keyword>
<proteinExistence type="inferred from homology"/>
<name>A0A075A2A2_OPIVI</name>
<keyword evidence="6" id="KW-0067">ATP-binding</keyword>
<evidence type="ECO:0000256" key="4">
    <source>
        <dbReference type="ARBA" id="ARBA00022801"/>
    </source>
</evidence>
<dbReference type="PROSITE" id="PS51192">
    <property type="entry name" value="HELICASE_ATP_BIND_1"/>
    <property type="match status" value="1"/>
</dbReference>
<comment type="catalytic activity">
    <reaction evidence="10">
        <text>Couples ATP hydrolysis with the unwinding of duplex DNA by translocating in the 3'-5' direction.</text>
        <dbReference type="EC" id="5.6.2.4"/>
    </reaction>
</comment>
<evidence type="ECO:0000256" key="5">
    <source>
        <dbReference type="ARBA" id="ARBA00022806"/>
    </source>
</evidence>
<dbReference type="Pfam" id="PF00098">
    <property type="entry name" value="zf-CCHC"/>
    <property type="match status" value="1"/>
</dbReference>
<dbReference type="Gene3D" id="3.40.50.300">
    <property type="entry name" value="P-loop containing nucleotide triphosphate hydrolases"/>
    <property type="match status" value="2"/>
</dbReference>
<dbReference type="Gene3D" id="4.10.60.10">
    <property type="entry name" value="Zinc finger, CCHC-type"/>
    <property type="match status" value="1"/>
</dbReference>
<reference evidence="18 19" key="1">
    <citation type="submission" date="2013-11" db="EMBL/GenBank/DDBJ databases">
        <title>Opisthorchis viverrini - life in the bile duct.</title>
        <authorList>
            <person name="Young N.D."/>
            <person name="Nagarajan N."/>
            <person name="Lin S.J."/>
            <person name="Korhonen P.K."/>
            <person name="Jex A.R."/>
            <person name="Hall R.S."/>
            <person name="Safavi-Hemami H."/>
            <person name="Kaewkong W."/>
            <person name="Bertrand D."/>
            <person name="Gao S."/>
            <person name="Seet Q."/>
            <person name="Wongkham S."/>
            <person name="Teh B.T."/>
            <person name="Wongkham C."/>
            <person name="Intapan P.M."/>
            <person name="Maleewong W."/>
            <person name="Yang X."/>
            <person name="Hu M."/>
            <person name="Wang Z."/>
            <person name="Hofmann A."/>
            <person name="Sternberg P.W."/>
            <person name="Tan P."/>
            <person name="Wang J."/>
            <person name="Gasser R.B."/>
        </authorList>
    </citation>
    <scope>NUCLEOTIDE SEQUENCE [LARGE SCALE GENOMIC DNA]</scope>
</reference>
<dbReference type="InterPro" id="IPR027417">
    <property type="entry name" value="P-loop_NTPase"/>
</dbReference>
<evidence type="ECO:0000256" key="7">
    <source>
        <dbReference type="ARBA" id="ARBA00023125"/>
    </source>
</evidence>
<dbReference type="KEGG" id="ovi:T265_00612"/>
<keyword evidence="13" id="KW-0863">Zinc-finger</keyword>
<evidence type="ECO:0000256" key="12">
    <source>
        <dbReference type="ARBA" id="ARBA00049360"/>
    </source>
</evidence>
<evidence type="ECO:0000256" key="1">
    <source>
        <dbReference type="ARBA" id="ARBA00004123"/>
    </source>
</evidence>
<dbReference type="GO" id="GO:0009378">
    <property type="term" value="F:four-way junction helicase activity"/>
    <property type="evidence" value="ECO:0007669"/>
    <property type="project" value="TreeGrafter"/>
</dbReference>
<dbReference type="GO" id="GO:0043138">
    <property type="term" value="F:3'-5' DNA helicase activity"/>
    <property type="evidence" value="ECO:0007669"/>
    <property type="project" value="UniProtKB-EC"/>
</dbReference>
<dbReference type="InterPro" id="IPR036875">
    <property type="entry name" value="Znf_CCHC_sf"/>
</dbReference>
<comment type="subcellular location">
    <subcellularLocation>
        <location evidence="1">Nucleus</location>
    </subcellularLocation>
</comment>
<dbReference type="SUPFAM" id="SSF57756">
    <property type="entry name" value="Retrovirus zinc finger-like domains"/>
    <property type="match status" value="1"/>
</dbReference>
<dbReference type="InterPro" id="IPR001650">
    <property type="entry name" value="Helicase_C-like"/>
</dbReference>
<dbReference type="GO" id="GO:0005524">
    <property type="term" value="F:ATP binding"/>
    <property type="evidence" value="ECO:0007669"/>
    <property type="project" value="UniProtKB-KW"/>
</dbReference>
<evidence type="ECO:0000256" key="11">
    <source>
        <dbReference type="ARBA" id="ARBA00034808"/>
    </source>
</evidence>
<dbReference type="PANTHER" id="PTHR13710:SF108">
    <property type="entry name" value="ATP-DEPENDENT DNA HELICASE Q4"/>
    <property type="match status" value="1"/>
</dbReference>
<evidence type="ECO:0000256" key="3">
    <source>
        <dbReference type="ARBA" id="ARBA00022741"/>
    </source>
</evidence>
<dbReference type="InterPro" id="IPR011545">
    <property type="entry name" value="DEAD/DEAH_box_helicase_dom"/>
</dbReference>
<dbReference type="GeneID" id="20314800"/>
<dbReference type="STRING" id="6198.A0A075A2A2"/>
<evidence type="ECO:0000259" key="15">
    <source>
        <dbReference type="PROSITE" id="PS50158"/>
    </source>
</evidence>
<evidence type="ECO:0000256" key="13">
    <source>
        <dbReference type="PROSITE-ProRule" id="PRU00047"/>
    </source>
</evidence>
<evidence type="ECO:0000256" key="6">
    <source>
        <dbReference type="ARBA" id="ARBA00022840"/>
    </source>
</evidence>
<dbReference type="PROSITE" id="PS50158">
    <property type="entry name" value="ZF_CCHC"/>
    <property type="match status" value="1"/>
</dbReference>
<dbReference type="SMART" id="SM00487">
    <property type="entry name" value="DEXDc"/>
    <property type="match status" value="1"/>
</dbReference>
<keyword evidence="4" id="KW-0378">Hydrolase</keyword>
<feature type="domain" description="Helicase ATP-binding" evidence="16">
    <location>
        <begin position="479"/>
        <end position="652"/>
    </location>
</feature>
<sequence length="1216" mass="135059">MRSHSVPELSEHVITSKGGELSKSYTTSGMSEFTDLKFRGSNPTSASQLHLSRLGQPDSIPALVLPSGGMADGHRKGATPDQYDIYIRRGMSDVVTENPWDIPIKQKKSAVNKTICSQEKYATKLKQNLLTAQTDQLVSKVSLQKQHRVVQLFSLPQPSYTEIEQKENVPCTFESIGEPRISVSPDPPPIKPVVVLPGSISADKKTNGEQPKITATLRRSCVPRRGSFMGKVLSTSGVVVEVNPIPHVETSGKSFAPVPIHSETMQPESLCKSPEVPSLSPRRAATMLPGSISPIPSSHTRSDDFPPRCPSVGSRYPRERPEPTHNFLKLNLRKKCFSKKGTLRQKALQRKARLAKFKRKYGTSKAPRDGTSCYRCGQEGHWANKCPLSVMESKPLGDSHTPDQHAFKLASSSWRILECKTLDEKYHGIQFEDFIRCPPSVPVQKSLTGHTLATLNEMLQDSLQHFGHSSFRPGQKLTALRILRGQSTLAVLPTAAGKSLCYQMPALIYQKLNGSVALVVSPLISLMQDQITSKFSSVQGAFLNSSQSGAIKEEILEDARNGKYAFLLVSPEALVESDWLLQPGRLPPISFVCIDEAHCLADWSHHFRPSYLRLCRLLRSCLSVTCFLGLSATCTPETINNVCSNLGIESPNRLTGETIDDASLSLPGYVQPIFSPIPSHLCITASTDMERDSGLITLLTRPPFNKLKGGILIYCATRDLTERLASFIRTTLQGVVDQVGRRRLEWTTAAYHAGQTAAERSRVQKRFMNGHIRVLVATSAFGMGLNKPDLQAVIHYSLTKSFENYIQEIGRVGRAQQESYCHAFLPPAIGTDPREANELRRHIFTNHIDLVMLKKFLRMCFDGIKCTCRPPGQCSGHVNAIDPVAVGEALDIKPESLATLLAFMELDPDGPLISILQSAYAIATVDCYGGPDELAYASQRCLAVAAGLGLEVERKGKDSVFLSRQVTINLVDACNRWGWRPSTVRQELRGLEWDTHSSSSGNSQPYRTGINVKFSQWSCWFWVHGPHIPVSPERLDRCLQYLQHRLRTVETAGLSSIDRLAHALACVAETEVDKVYPETALDDGTDRFKEAFERRMARSDTVHKLILAHFNETAKPGEQNDEVEDSDDFHWPPPVTNAQITSVQTSVREFIRMHGSSLDVCLSGRTLANLFHGISTPQYPSSTWSRCRRFWRSHLDVDWPRIQQIATKEILNSMLS</sequence>
<dbReference type="RefSeq" id="XP_009162704.1">
    <property type="nucleotide sequence ID" value="XM_009164440.1"/>
</dbReference>
<dbReference type="InterPro" id="IPR004589">
    <property type="entry name" value="DNA_helicase_ATP-dep_RecQ"/>
</dbReference>
<protein>
    <recommendedName>
        <fullName evidence="11">DNA 3'-5' helicase</fullName>
        <ecNumber evidence="11">5.6.2.4</ecNumber>
    </recommendedName>
</protein>
<dbReference type="GO" id="GO:0005737">
    <property type="term" value="C:cytoplasm"/>
    <property type="evidence" value="ECO:0007669"/>
    <property type="project" value="TreeGrafter"/>
</dbReference>